<evidence type="ECO:0000259" key="2">
    <source>
        <dbReference type="Pfam" id="PF13628"/>
    </source>
</evidence>
<dbReference type="PANTHER" id="PTHR38593">
    <property type="entry name" value="BLR2558 PROTEIN"/>
    <property type="match status" value="1"/>
</dbReference>
<dbReference type="InterPro" id="IPR012347">
    <property type="entry name" value="Ferritin-like"/>
</dbReference>
<dbReference type="RefSeq" id="WP_169532665.1">
    <property type="nucleotide sequence ID" value="NZ_JABBGH010000003.1"/>
</dbReference>
<evidence type="ECO:0000313" key="4">
    <source>
        <dbReference type="Proteomes" id="UP000559626"/>
    </source>
</evidence>
<reference evidence="3 4" key="1">
    <citation type="submission" date="2020-04" db="EMBL/GenBank/DDBJ databases">
        <title>Hymenobacter polaris sp. nov., isolated from Arctic soil.</title>
        <authorList>
            <person name="Dahal R.H."/>
        </authorList>
    </citation>
    <scope>NUCLEOTIDE SEQUENCE [LARGE SCALE GENOMIC DNA]</scope>
    <source>
        <strain evidence="3 4">RP-2-7</strain>
    </source>
</reference>
<dbReference type="AlphaFoldDB" id="A0A7Y0AGK2"/>
<feature type="domain" description="DUF4142" evidence="2">
    <location>
        <begin position="60"/>
        <end position="192"/>
    </location>
</feature>
<dbReference type="EMBL" id="JABBGH010000003">
    <property type="protein sequence ID" value="NML66968.1"/>
    <property type="molecule type" value="Genomic_DNA"/>
</dbReference>
<keyword evidence="1" id="KW-0732">Signal</keyword>
<organism evidence="3 4">
    <name type="scientific">Hymenobacter polaris</name>
    <dbReference type="NCBI Taxonomy" id="2682546"/>
    <lineage>
        <taxon>Bacteria</taxon>
        <taxon>Pseudomonadati</taxon>
        <taxon>Bacteroidota</taxon>
        <taxon>Cytophagia</taxon>
        <taxon>Cytophagales</taxon>
        <taxon>Hymenobacteraceae</taxon>
        <taxon>Hymenobacter</taxon>
    </lineage>
</organism>
<accession>A0A7Y0AGK2</accession>
<gene>
    <name evidence="3" type="ORF">HHL22_17315</name>
</gene>
<proteinExistence type="predicted"/>
<feature type="signal peptide" evidence="1">
    <location>
        <begin position="1"/>
        <end position="19"/>
    </location>
</feature>
<dbReference type="PANTHER" id="PTHR38593:SF1">
    <property type="entry name" value="BLR2558 PROTEIN"/>
    <property type="match status" value="1"/>
</dbReference>
<dbReference type="Pfam" id="PF13628">
    <property type="entry name" value="DUF4142"/>
    <property type="match status" value="1"/>
</dbReference>
<keyword evidence="4" id="KW-1185">Reference proteome</keyword>
<dbReference type="InterPro" id="IPR025419">
    <property type="entry name" value="DUF4142"/>
</dbReference>
<sequence length="202" mass="21684">MKSLFLNGLWAAAFLAGTAACNSNPDSVKDAQAVNEKKIEAGTPDSTSAGSDLKDAREYDTEFMTKAASGGMLEVQLGQAVAKNAVSPQAKDIANRMVTDHTKANDELKALAAKMNVTLPTTLGNDAQSTYKDVTEKKGVAMDKEYVSKMESDHKDDIKAYEEASTKAASPELRAFAAKTLPTLREHLTMIEKDKPAIEALK</sequence>
<evidence type="ECO:0000313" key="3">
    <source>
        <dbReference type="EMBL" id="NML66968.1"/>
    </source>
</evidence>
<evidence type="ECO:0000256" key="1">
    <source>
        <dbReference type="SAM" id="SignalP"/>
    </source>
</evidence>
<dbReference type="Gene3D" id="1.20.1260.10">
    <property type="match status" value="1"/>
</dbReference>
<feature type="chain" id="PRO_5030879666" evidence="1">
    <location>
        <begin position="20"/>
        <end position="202"/>
    </location>
</feature>
<name>A0A7Y0AGK2_9BACT</name>
<dbReference type="Proteomes" id="UP000559626">
    <property type="component" value="Unassembled WGS sequence"/>
</dbReference>
<protein>
    <submittedName>
        <fullName evidence="3">DUF4142 domain-containing protein</fullName>
    </submittedName>
</protein>
<comment type="caution">
    <text evidence="3">The sequence shown here is derived from an EMBL/GenBank/DDBJ whole genome shotgun (WGS) entry which is preliminary data.</text>
</comment>
<dbReference type="PROSITE" id="PS51257">
    <property type="entry name" value="PROKAR_LIPOPROTEIN"/>
    <property type="match status" value="1"/>
</dbReference>